<evidence type="ECO:0000313" key="2">
    <source>
        <dbReference type="Proteomes" id="UP000002193"/>
    </source>
</evidence>
<protein>
    <submittedName>
        <fullName evidence="1">Conserved domain protein</fullName>
    </submittedName>
</protein>
<gene>
    <name evidence="1" type="ordered locus">CCA_00647</name>
</gene>
<dbReference type="KEGG" id="cca:CCA_00647"/>
<dbReference type="AlphaFoldDB" id="Q822N4"/>
<dbReference type="HOGENOM" id="CLU_1033245_0_0_0"/>
<dbReference type="RefSeq" id="WP_011006604.1">
    <property type="nucleotide sequence ID" value="NC_003361.3"/>
</dbReference>
<proteinExistence type="predicted"/>
<dbReference type="EMBL" id="AE015925">
    <property type="protein sequence ID" value="AAP05389.1"/>
    <property type="molecule type" value="Genomic_DNA"/>
</dbReference>
<organism evidence="1 2">
    <name type="scientific">Chlamydia caviae (strain ATCC VR-813 / DSM 19441 / 03DC25 / GPIC)</name>
    <name type="common">Chlamydophila caviae</name>
    <dbReference type="NCBI Taxonomy" id="227941"/>
    <lineage>
        <taxon>Bacteria</taxon>
        <taxon>Pseudomonadati</taxon>
        <taxon>Chlamydiota</taxon>
        <taxon>Chlamydiia</taxon>
        <taxon>Chlamydiales</taxon>
        <taxon>Chlamydiaceae</taxon>
        <taxon>Chlamydia/Chlamydophila group</taxon>
        <taxon>Chlamydia</taxon>
    </lineage>
</organism>
<sequence>MASWKTCQEDGDEVTLSRDYIGFDIVLTTHDFAGLEAEAVINEEPQRCYIHQELQRNLPRDTGSQVIRTKLGNLTYVLPILRDSLTPNENADTTSQEEINEAFYKIFKSFFTKYYIALNASVAREKIITLQLLRSGCPDLRVRQMEIFALFCAIEQMHFTQTPETPSLFSNTVASQQLPVSPLTSPTATAYGQLRTSPTSPPMLTPQFDSMQRFLAQERHHQNIPTDASQTSVHSISGRLLENICRKRYSVIPKRMLSIRTCFSSLRKS</sequence>
<name>Q822N4_CHLCV</name>
<keyword evidence="2" id="KW-1185">Reference proteome</keyword>
<dbReference type="OrthoDB" id="19198at2"/>
<dbReference type="Proteomes" id="UP000002193">
    <property type="component" value="Chromosome"/>
</dbReference>
<accession>Q822N4</accession>
<evidence type="ECO:0000313" key="1">
    <source>
        <dbReference type="EMBL" id="AAP05389.1"/>
    </source>
</evidence>
<reference evidence="1 2" key="1">
    <citation type="journal article" date="2003" name="Nucleic Acids Res.">
        <title>Genome sequence of Chlamydophila caviae (Chlamydia psittaci GPIC): examining the role of niche-specific genes in the evolution of the Chlamydiaceae.</title>
        <authorList>
            <person name="Read T.D."/>
            <person name="Myers G.S.A."/>
            <person name="Brunham R.C."/>
            <person name="Nelson W.C."/>
            <person name="Paulsen I.T."/>
            <person name="Heidelberg J.F."/>
            <person name="Holtzapple E.K."/>
            <person name="Khouri H.M."/>
            <person name="Federova N.B."/>
            <person name="Carty H.A."/>
            <person name="Umayam L.A."/>
            <person name="Haft D.H."/>
            <person name="Peterson J.D."/>
            <person name="Beanan M.J."/>
            <person name="White O."/>
            <person name="Salzberg S.L."/>
            <person name="Hsia R.-C."/>
            <person name="McClarty G."/>
            <person name="Rank R.G."/>
            <person name="Bavoil P.M."/>
            <person name="Fraser C.M."/>
        </authorList>
    </citation>
    <scope>NUCLEOTIDE SEQUENCE [LARGE SCALE GENOMIC DNA]</scope>
    <source>
        <strain evidence="2">ATCC VR-813 / DSM 19441 / 03DC25 / GPIC</strain>
    </source>
</reference>